<accession>A0A8S0W6Y3</accession>
<organism evidence="1 2">
    <name type="scientific">Cyclocybe aegerita</name>
    <name type="common">Black poplar mushroom</name>
    <name type="synonym">Agrocybe aegerita</name>
    <dbReference type="NCBI Taxonomy" id="1973307"/>
    <lineage>
        <taxon>Eukaryota</taxon>
        <taxon>Fungi</taxon>
        <taxon>Dikarya</taxon>
        <taxon>Basidiomycota</taxon>
        <taxon>Agaricomycotina</taxon>
        <taxon>Agaricomycetes</taxon>
        <taxon>Agaricomycetidae</taxon>
        <taxon>Agaricales</taxon>
        <taxon>Agaricineae</taxon>
        <taxon>Bolbitiaceae</taxon>
        <taxon>Cyclocybe</taxon>
    </lineage>
</organism>
<reference evidence="1 2" key="1">
    <citation type="submission" date="2020-01" db="EMBL/GenBank/DDBJ databases">
        <authorList>
            <person name="Gupta K D."/>
        </authorList>
    </citation>
    <scope>NUCLEOTIDE SEQUENCE [LARGE SCALE GENOMIC DNA]</scope>
</reference>
<keyword evidence="2" id="KW-1185">Reference proteome</keyword>
<dbReference type="AlphaFoldDB" id="A0A8S0W6Y3"/>
<protein>
    <submittedName>
        <fullName evidence="1">Uncharacterized protein</fullName>
    </submittedName>
</protein>
<gene>
    <name evidence="1" type="ORF">AAE3_LOCUS7645</name>
</gene>
<name>A0A8S0W6Y3_CYCAE</name>
<evidence type="ECO:0000313" key="2">
    <source>
        <dbReference type="Proteomes" id="UP000467700"/>
    </source>
</evidence>
<dbReference type="EMBL" id="CACVBS010000048">
    <property type="protein sequence ID" value="CAA7265288.1"/>
    <property type="molecule type" value="Genomic_DNA"/>
</dbReference>
<dbReference type="Proteomes" id="UP000467700">
    <property type="component" value="Unassembled WGS sequence"/>
</dbReference>
<proteinExistence type="predicted"/>
<comment type="caution">
    <text evidence="1">The sequence shown here is derived from an EMBL/GenBank/DDBJ whole genome shotgun (WGS) entry which is preliminary data.</text>
</comment>
<sequence length="122" mass="13573">MTSKPQNRETTAVEEPQLPSSPVLNFLSHFYELHSPPYDASSQKTEDFRPNIAFAYNADVEPENISVTEHHTFTVSSTAEVEEEKGFYSTVYAAASKKVKTLAGYIKSASRFCGFYSSSMVS</sequence>
<evidence type="ECO:0000313" key="1">
    <source>
        <dbReference type="EMBL" id="CAA7265288.1"/>
    </source>
</evidence>